<accession>A0A2G8JKG4</accession>
<dbReference type="EMBL" id="MRZV01001720">
    <property type="protein sequence ID" value="PIK36199.1"/>
    <property type="molecule type" value="Genomic_DNA"/>
</dbReference>
<keyword evidence="1" id="KW-0472">Membrane</keyword>
<reference evidence="2 3" key="1">
    <citation type="journal article" date="2017" name="PLoS Biol.">
        <title>The sea cucumber genome provides insights into morphological evolution and visceral regeneration.</title>
        <authorList>
            <person name="Zhang X."/>
            <person name="Sun L."/>
            <person name="Yuan J."/>
            <person name="Sun Y."/>
            <person name="Gao Y."/>
            <person name="Zhang L."/>
            <person name="Li S."/>
            <person name="Dai H."/>
            <person name="Hamel J.F."/>
            <person name="Liu C."/>
            <person name="Yu Y."/>
            <person name="Liu S."/>
            <person name="Lin W."/>
            <person name="Guo K."/>
            <person name="Jin S."/>
            <person name="Xu P."/>
            <person name="Storey K.B."/>
            <person name="Huan P."/>
            <person name="Zhang T."/>
            <person name="Zhou Y."/>
            <person name="Zhang J."/>
            <person name="Lin C."/>
            <person name="Li X."/>
            <person name="Xing L."/>
            <person name="Huo D."/>
            <person name="Sun M."/>
            <person name="Wang L."/>
            <person name="Mercier A."/>
            <person name="Li F."/>
            <person name="Yang H."/>
            <person name="Xiang J."/>
        </authorList>
    </citation>
    <scope>NUCLEOTIDE SEQUENCE [LARGE SCALE GENOMIC DNA]</scope>
    <source>
        <strain evidence="2">Shaxun</strain>
        <tissue evidence="2">Muscle</tissue>
    </source>
</reference>
<evidence type="ECO:0000313" key="3">
    <source>
        <dbReference type="Proteomes" id="UP000230750"/>
    </source>
</evidence>
<organism evidence="2 3">
    <name type="scientific">Stichopus japonicus</name>
    <name type="common">Sea cucumber</name>
    <dbReference type="NCBI Taxonomy" id="307972"/>
    <lineage>
        <taxon>Eukaryota</taxon>
        <taxon>Metazoa</taxon>
        <taxon>Echinodermata</taxon>
        <taxon>Eleutherozoa</taxon>
        <taxon>Echinozoa</taxon>
        <taxon>Holothuroidea</taxon>
        <taxon>Aspidochirotacea</taxon>
        <taxon>Aspidochirotida</taxon>
        <taxon>Stichopodidae</taxon>
        <taxon>Apostichopus</taxon>
    </lineage>
</organism>
<sequence length="327" mass="36500">MCNCKEISVHSCSVERNRSNARLACEIGEEVPVNEIGFFKYENQLEREFLTVIKSEHYTRISYDLGSRQDAFLVGYNCCTSTERCTQYCQVCEVNEYLTTEEEEQSFILYIVVAIAILFGVIFILVCTILRGRTRGSGNFIKSPDTIGVHTLQAVNSGPSIQSHLGSLPAIYEPMGTGYTTRVHSTSEFSRDDDFLSGDGITDNVSDITDLTEVTLMSNVGNKAMSLNEKLSKLYGLHAGLETLEKGSRLSRHFGLNDDECSSIDGYESPTIQTYSLKKVTPQETFISDLTIHSKQAQRGSFYFCAATLNYKQGSMQLPSKFCQVKI</sequence>
<evidence type="ECO:0000256" key="1">
    <source>
        <dbReference type="SAM" id="Phobius"/>
    </source>
</evidence>
<gene>
    <name evidence="2" type="ORF">BSL78_26968</name>
</gene>
<feature type="transmembrane region" description="Helical" evidence="1">
    <location>
        <begin position="107"/>
        <end position="130"/>
    </location>
</feature>
<name>A0A2G8JKG4_STIJA</name>
<proteinExistence type="predicted"/>
<dbReference type="AlphaFoldDB" id="A0A2G8JKG4"/>
<keyword evidence="3" id="KW-1185">Reference proteome</keyword>
<keyword evidence="1" id="KW-0812">Transmembrane</keyword>
<dbReference type="Proteomes" id="UP000230750">
    <property type="component" value="Unassembled WGS sequence"/>
</dbReference>
<keyword evidence="1" id="KW-1133">Transmembrane helix</keyword>
<evidence type="ECO:0000313" key="2">
    <source>
        <dbReference type="EMBL" id="PIK36199.1"/>
    </source>
</evidence>
<protein>
    <submittedName>
        <fullName evidence="2">Uncharacterized protein</fullName>
    </submittedName>
</protein>
<comment type="caution">
    <text evidence="2">The sequence shown here is derived from an EMBL/GenBank/DDBJ whole genome shotgun (WGS) entry which is preliminary data.</text>
</comment>